<sequence>MQKRSTFTRHGQIRLRKTGWNILRSVVHDDTRRRGGVFANVSGDTLGRGTSRSTVGCGGTPVGLSLPLEERFEAAGDDAR</sequence>
<reference evidence="1 2" key="1">
    <citation type="submission" date="2015-07" db="EMBL/GenBank/DDBJ databases">
        <title>The genome of Eufriesea mexicana.</title>
        <authorList>
            <person name="Pan H."/>
            <person name="Kapheim K."/>
        </authorList>
    </citation>
    <scope>NUCLEOTIDE SEQUENCE [LARGE SCALE GENOMIC DNA]</scope>
    <source>
        <strain evidence="1">0111107269</strain>
        <tissue evidence="1">Whole body</tissue>
    </source>
</reference>
<gene>
    <name evidence="1" type="ORF">WN48_06381</name>
</gene>
<protein>
    <submittedName>
        <fullName evidence="1">Uncharacterized protein</fullName>
    </submittedName>
</protein>
<dbReference type="AlphaFoldDB" id="A0A310SM56"/>
<dbReference type="EMBL" id="KQ763877">
    <property type="protein sequence ID" value="OAD54659.1"/>
    <property type="molecule type" value="Genomic_DNA"/>
</dbReference>
<proteinExistence type="predicted"/>
<dbReference type="Proteomes" id="UP000250275">
    <property type="component" value="Unassembled WGS sequence"/>
</dbReference>
<evidence type="ECO:0000313" key="2">
    <source>
        <dbReference type="Proteomes" id="UP000250275"/>
    </source>
</evidence>
<organism evidence="1 2">
    <name type="scientific">Eufriesea mexicana</name>
    <dbReference type="NCBI Taxonomy" id="516756"/>
    <lineage>
        <taxon>Eukaryota</taxon>
        <taxon>Metazoa</taxon>
        <taxon>Ecdysozoa</taxon>
        <taxon>Arthropoda</taxon>
        <taxon>Hexapoda</taxon>
        <taxon>Insecta</taxon>
        <taxon>Pterygota</taxon>
        <taxon>Neoptera</taxon>
        <taxon>Endopterygota</taxon>
        <taxon>Hymenoptera</taxon>
        <taxon>Apocrita</taxon>
        <taxon>Aculeata</taxon>
        <taxon>Apoidea</taxon>
        <taxon>Anthophila</taxon>
        <taxon>Apidae</taxon>
        <taxon>Eufriesea</taxon>
    </lineage>
</organism>
<evidence type="ECO:0000313" key="1">
    <source>
        <dbReference type="EMBL" id="OAD54659.1"/>
    </source>
</evidence>
<name>A0A310SM56_9HYME</name>
<accession>A0A310SM56</accession>
<keyword evidence="2" id="KW-1185">Reference proteome</keyword>